<proteinExistence type="predicted"/>
<accession>A0A8H6I057</accession>
<reference evidence="2 3" key="1">
    <citation type="submission" date="2020-07" db="EMBL/GenBank/DDBJ databases">
        <title>Comparative genomics of pyrophilous fungi reveals a link between fire events and developmental genes.</title>
        <authorList>
            <consortium name="DOE Joint Genome Institute"/>
            <person name="Steindorff A.S."/>
            <person name="Carver A."/>
            <person name="Calhoun S."/>
            <person name="Stillman K."/>
            <person name="Liu H."/>
            <person name="Lipzen A."/>
            <person name="Pangilinan J."/>
            <person name="Labutti K."/>
            <person name="Bruns T.D."/>
            <person name="Grigoriev I.V."/>
        </authorList>
    </citation>
    <scope>NUCLEOTIDE SEQUENCE [LARGE SCALE GENOMIC DNA]</scope>
    <source>
        <strain evidence="2 3">CBS 144469</strain>
    </source>
</reference>
<keyword evidence="3" id="KW-1185">Reference proteome</keyword>
<evidence type="ECO:0000313" key="2">
    <source>
        <dbReference type="EMBL" id="KAF6756191.1"/>
    </source>
</evidence>
<feature type="compositionally biased region" description="Basic residues" evidence="1">
    <location>
        <begin position="41"/>
        <end position="50"/>
    </location>
</feature>
<comment type="caution">
    <text evidence="2">The sequence shown here is derived from an EMBL/GenBank/DDBJ whole genome shotgun (WGS) entry which is preliminary data.</text>
</comment>
<feature type="compositionally biased region" description="Polar residues" evidence="1">
    <location>
        <begin position="94"/>
        <end position="112"/>
    </location>
</feature>
<dbReference type="EMBL" id="JACGCI010000027">
    <property type="protein sequence ID" value="KAF6756191.1"/>
    <property type="molecule type" value="Genomic_DNA"/>
</dbReference>
<protein>
    <submittedName>
        <fullName evidence="2">Uncharacterized protein</fullName>
    </submittedName>
</protein>
<name>A0A8H6I057_9AGAR</name>
<organism evidence="2 3">
    <name type="scientific">Ephemerocybe angulata</name>
    <dbReference type="NCBI Taxonomy" id="980116"/>
    <lineage>
        <taxon>Eukaryota</taxon>
        <taxon>Fungi</taxon>
        <taxon>Dikarya</taxon>
        <taxon>Basidiomycota</taxon>
        <taxon>Agaricomycotina</taxon>
        <taxon>Agaricomycetes</taxon>
        <taxon>Agaricomycetidae</taxon>
        <taxon>Agaricales</taxon>
        <taxon>Agaricineae</taxon>
        <taxon>Psathyrellaceae</taxon>
        <taxon>Ephemerocybe</taxon>
    </lineage>
</organism>
<sequence>MFFSTFKTIATAFKLKLQCKDASRSKSEAKSNQVAFTSTKAKAKAPRTRNPLRRTFRKAKTSVCNRAPPQTPITYQDASTMSACMTWNPETSTFTSRSITSLRESNTPSINSEPRDNRRNPPLNKKNPIVSVNGQDSMRIFIAGLPATPSRRHIPSPPVTPNSDSDSDTDSANSETIEDDEEDDLWPVMLERLVSAPSMEIERILFGEEIRRRKLIAEARGRGRT</sequence>
<evidence type="ECO:0000313" key="3">
    <source>
        <dbReference type="Proteomes" id="UP000521943"/>
    </source>
</evidence>
<gene>
    <name evidence="2" type="ORF">DFP72DRAFT_846950</name>
</gene>
<dbReference type="AlphaFoldDB" id="A0A8H6I057"/>
<evidence type="ECO:0000256" key="1">
    <source>
        <dbReference type="SAM" id="MobiDB-lite"/>
    </source>
</evidence>
<feature type="region of interest" description="Disordered" evidence="1">
    <location>
        <begin position="94"/>
        <end position="184"/>
    </location>
</feature>
<feature type="region of interest" description="Disordered" evidence="1">
    <location>
        <begin position="31"/>
        <end position="50"/>
    </location>
</feature>
<dbReference type="Proteomes" id="UP000521943">
    <property type="component" value="Unassembled WGS sequence"/>
</dbReference>
<feature type="compositionally biased region" description="Polar residues" evidence="1">
    <location>
        <begin position="31"/>
        <end position="40"/>
    </location>
</feature>